<evidence type="ECO:0000259" key="6">
    <source>
        <dbReference type="PROSITE" id="PS50888"/>
    </source>
</evidence>
<evidence type="ECO:0000256" key="2">
    <source>
        <dbReference type="ARBA" id="ARBA00023015"/>
    </source>
</evidence>
<evidence type="ECO:0000313" key="7">
    <source>
        <dbReference type="EMBL" id="CAK9225690.1"/>
    </source>
</evidence>
<feature type="domain" description="BHLH" evidence="6">
    <location>
        <begin position="298"/>
        <end position="348"/>
    </location>
</feature>
<feature type="compositionally biased region" description="Low complexity" evidence="5">
    <location>
        <begin position="257"/>
        <end position="277"/>
    </location>
</feature>
<dbReference type="SMART" id="SM00353">
    <property type="entry name" value="HLH"/>
    <property type="match status" value="1"/>
</dbReference>
<feature type="compositionally biased region" description="Basic and acidic residues" evidence="5">
    <location>
        <begin position="240"/>
        <end position="256"/>
    </location>
</feature>
<comment type="subcellular location">
    <subcellularLocation>
        <location evidence="1">Nucleus</location>
    </subcellularLocation>
</comment>
<dbReference type="InterPro" id="IPR024097">
    <property type="entry name" value="bHLH_ZIP_TF"/>
</dbReference>
<dbReference type="Pfam" id="PF00010">
    <property type="entry name" value="HLH"/>
    <property type="match status" value="1"/>
</dbReference>
<keyword evidence="4" id="KW-0539">Nucleus</keyword>
<proteinExistence type="predicted"/>
<dbReference type="InterPro" id="IPR011598">
    <property type="entry name" value="bHLH_dom"/>
</dbReference>
<dbReference type="PANTHER" id="PTHR12565">
    <property type="entry name" value="STEROL REGULATORY ELEMENT-BINDING PROTEIN"/>
    <property type="match status" value="1"/>
</dbReference>
<keyword evidence="8" id="KW-1185">Reference proteome</keyword>
<evidence type="ECO:0000256" key="4">
    <source>
        <dbReference type="ARBA" id="ARBA00023242"/>
    </source>
</evidence>
<reference evidence="7" key="1">
    <citation type="submission" date="2024-02" db="EMBL/GenBank/DDBJ databases">
        <authorList>
            <consortium name="ELIXIR-Norway"/>
            <consortium name="Elixir Norway"/>
        </authorList>
    </citation>
    <scope>NUCLEOTIDE SEQUENCE</scope>
</reference>
<name>A0ABP0UPE0_9BRYO</name>
<dbReference type="PROSITE" id="PS50888">
    <property type="entry name" value="BHLH"/>
    <property type="match status" value="1"/>
</dbReference>
<dbReference type="Gene3D" id="4.10.280.10">
    <property type="entry name" value="Helix-loop-helix DNA-binding domain"/>
    <property type="match status" value="1"/>
</dbReference>
<evidence type="ECO:0000256" key="5">
    <source>
        <dbReference type="SAM" id="MobiDB-lite"/>
    </source>
</evidence>
<dbReference type="InterPro" id="IPR036638">
    <property type="entry name" value="HLH_DNA-bd_sf"/>
</dbReference>
<dbReference type="CDD" id="cd18919">
    <property type="entry name" value="bHLH_AtBPE_like"/>
    <property type="match status" value="1"/>
</dbReference>
<dbReference type="Proteomes" id="UP001497512">
    <property type="component" value="Chromosome 5"/>
</dbReference>
<organism evidence="7 8">
    <name type="scientific">Sphagnum troendelagicum</name>
    <dbReference type="NCBI Taxonomy" id="128251"/>
    <lineage>
        <taxon>Eukaryota</taxon>
        <taxon>Viridiplantae</taxon>
        <taxon>Streptophyta</taxon>
        <taxon>Embryophyta</taxon>
        <taxon>Bryophyta</taxon>
        <taxon>Sphagnophytina</taxon>
        <taxon>Sphagnopsida</taxon>
        <taxon>Sphagnales</taxon>
        <taxon>Sphagnaceae</taxon>
        <taxon>Sphagnum</taxon>
    </lineage>
</organism>
<sequence>MHFFAPETDSIDGYGTPNSAVMPPLDSSYTSGASPQRLGSGLLLTRGNCSWSTCMDHTMNFRSMMGSLVGASASSGVLAALQQPGAAAADLATSHCLAQFSSDPGFAERAAKFSSFSSSNGNTYNSQTPYALGPDGVKPARSSRSIIAADAGGDNVVDGKLSRSSSCSRLAKLAPSSIITSARRTSHGAGSSSVVQSKSPDAAGRGEMVESKSPAAATAAGGGGDDTNVKRQRSSGESSAAREVDAKLLRTVDRTLSESYSGESSPLSMQKQESPCKPSEPPPPPKQDYIHVRARRGQATDSHSLAERVRREKISERMKFLQDLVPGCSKVTGKAVMLDEIINYVQSLQRQIEFLSMKLAAVNPGMDFTVDDFLCKQMQGSTAPMMMGPDTTTMSYGHHHPQSQQQQVHNLQTVGHSGLDFKPLESSAEASLGRTRSAPVIAPVSSLDAFGDNLSQLSSGWEGELQSVVNMGFLQGRLSTWLPQESHCQMQAGKMKVEL</sequence>
<keyword evidence="3" id="KW-0804">Transcription</keyword>
<keyword evidence="2" id="KW-0805">Transcription regulation</keyword>
<accession>A0ABP0UPE0</accession>
<evidence type="ECO:0000313" key="8">
    <source>
        <dbReference type="Proteomes" id="UP001497512"/>
    </source>
</evidence>
<dbReference type="SUPFAM" id="SSF47459">
    <property type="entry name" value="HLH, helix-loop-helix DNA-binding domain"/>
    <property type="match status" value="1"/>
</dbReference>
<dbReference type="PANTHER" id="PTHR12565:SF184">
    <property type="entry name" value="BHLH TRANSCRIPTION FACTOR"/>
    <property type="match status" value="1"/>
</dbReference>
<feature type="compositionally biased region" description="Polar residues" evidence="5">
    <location>
        <begin position="181"/>
        <end position="199"/>
    </location>
</feature>
<gene>
    <name evidence="7" type="ORF">CSSPTR1EN2_LOCUS17804</name>
</gene>
<evidence type="ECO:0000256" key="1">
    <source>
        <dbReference type="ARBA" id="ARBA00004123"/>
    </source>
</evidence>
<dbReference type="EMBL" id="OZ019897">
    <property type="protein sequence ID" value="CAK9225690.1"/>
    <property type="molecule type" value="Genomic_DNA"/>
</dbReference>
<feature type="region of interest" description="Disordered" evidence="5">
    <location>
        <begin position="181"/>
        <end position="289"/>
    </location>
</feature>
<protein>
    <recommendedName>
        <fullName evidence="6">BHLH domain-containing protein</fullName>
    </recommendedName>
</protein>
<evidence type="ECO:0000256" key="3">
    <source>
        <dbReference type="ARBA" id="ARBA00023163"/>
    </source>
</evidence>